<reference evidence="2 3" key="1">
    <citation type="submission" date="2021-01" db="EMBL/GenBank/DDBJ databases">
        <title>Whole genome shotgun sequence of Actinoplanes deccanensis NBRC 13994.</title>
        <authorList>
            <person name="Komaki H."/>
            <person name="Tamura T."/>
        </authorList>
    </citation>
    <scope>NUCLEOTIDE SEQUENCE [LARGE SCALE GENOMIC DNA]</scope>
    <source>
        <strain evidence="2 3">NBRC 13994</strain>
    </source>
</reference>
<keyword evidence="1" id="KW-1133">Transmembrane helix</keyword>
<keyword evidence="3" id="KW-1185">Reference proteome</keyword>
<gene>
    <name evidence="2" type="ORF">Ade02nite_66300</name>
</gene>
<accession>A0ABQ3YDA6</accession>
<evidence type="ECO:0000313" key="2">
    <source>
        <dbReference type="EMBL" id="GID77989.1"/>
    </source>
</evidence>
<evidence type="ECO:0000256" key="1">
    <source>
        <dbReference type="SAM" id="Phobius"/>
    </source>
</evidence>
<organism evidence="2 3">
    <name type="scientific">Paractinoplanes deccanensis</name>
    <dbReference type="NCBI Taxonomy" id="113561"/>
    <lineage>
        <taxon>Bacteria</taxon>
        <taxon>Bacillati</taxon>
        <taxon>Actinomycetota</taxon>
        <taxon>Actinomycetes</taxon>
        <taxon>Micromonosporales</taxon>
        <taxon>Micromonosporaceae</taxon>
        <taxon>Paractinoplanes</taxon>
    </lineage>
</organism>
<keyword evidence="1" id="KW-0472">Membrane</keyword>
<dbReference type="RefSeq" id="WP_203772492.1">
    <property type="nucleotide sequence ID" value="NZ_BAAABO010000022.1"/>
</dbReference>
<feature type="transmembrane region" description="Helical" evidence="1">
    <location>
        <begin position="165"/>
        <end position="191"/>
    </location>
</feature>
<keyword evidence="1" id="KW-0812">Transmembrane</keyword>
<feature type="transmembrane region" description="Helical" evidence="1">
    <location>
        <begin position="20"/>
        <end position="37"/>
    </location>
</feature>
<feature type="transmembrane region" description="Helical" evidence="1">
    <location>
        <begin position="211"/>
        <end position="232"/>
    </location>
</feature>
<dbReference type="EMBL" id="BOMI01000134">
    <property type="protein sequence ID" value="GID77989.1"/>
    <property type="molecule type" value="Genomic_DNA"/>
</dbReference>
<evidence type="ECO:0000313" key="3">
    <source>
        <dbReference type="Proteomes" id="UP000609879"/>
    </source>
</evidence>
<feature type="transmembrane region" description="Helical" evidence="1">
    <location>
        <begin position="122"/>
        <end position="144"/>
    </location>
</feature>
<protein>
    <recommendedName>
        <fullName evidence="4">ABC transporter permease</fullName>
    </recommendedName>
</protein>
<sequence length="336" mass="36543">MSLYRAETRRLFKRRFTKLFLLGAVVVLAAVAVSTFLTNESVGPEQIAAAKAEAQAQFERDTQQVEKDRASCEAAKGTAQANQWPPDCAQLTAPRLENYDYEWYMPPTFIFRESFPDMATTLAALLALAAFIIGASFVGAEWNSGGMMNLLLWRPQRLRVLGTKLLTLLLTFTAITVVLSALWTGAFYLLAEARGSTDSMTPGAWQSIGLMELRGLALVLVAGAVGFGLASLGRHTAMALGVTVGALIVFQFGLGAVLQLAKVQFVDAFLIPAWLIAWMDKEITLEDYNSCDFSSVNGCQPETLTLTWTMAGSLLAGLFVVVVGAAMWTMRSRDIT</sequence>
<dbReference type="Pfam" id="PF12679">
    <property type="entry name" value="ABC2_membrane_2"/>
    <property type="match status" value="1"/>
</dbReference>
<feature type="transmembrane region" description="Helical" evidence="1">
    <location>
        <begin position="310"/>
        <end position="330"/>
    </location>
</feature>
<evidence type="ECO:0008006" key="4">
    <source>
        <dbReference type="Google" id="ProtNLM"/>
    </source>
</evidence>
<proteinExistence type="predicted"/>
<comment type="caution">
    <text evidence="2">The sequence shown here is derived from an EMBL/GenBank/DDBJ whole genome shotgun (WGS) entry which is preliminary data.</text>
</comment>
<dbReference type="Proteomes" id="UP000609879">
    <property type="component" value="Unassembled WGS sequence"/>
</dbReference>
<feature type="transmembrane region" description="Helical" evidence="1">
    <location>
        <begin position="239"/>
        <end position="261"/>
    </location>
</feature>
<name>A0ABQ3YDA6_9ACTN</name>